<dbReference type="InterPro" id="IPR024983">
    <property type="entry name" value="CHAT_dom"/>
</dbReference>
<feature type="chain" id="PRO_5035280617" evidence="2">
    <location>
        <begin position="22"/>
        <end position="1077"/>
    </location>
</feature>
<evidence type="ECO:0000256" key="1">
    <source>
        <dbReference type="PROSITE-ProRule" id="PRU00339"/>
    </source>
</evidence>
<feature type="repeat" description="TPR" evidence="1">
    <location>
        <begin position="391"/>
        <end position="424"/>
    </location>
</feature>
<evidence type="ECO:0000259" key="3">
    <source>
        <dbReference type="Pfam" id="PF12770"/>
    </source>
</evidence>
<dbReference type="Pfam" id="PF13424">
    <property type="entry name" value="TPR_12"/>
    <property type="match status" value="2"/>
</dbReference>
<evidence type="ECO:0000256" key="2">
    <source>
        <dbReference type="SAM" id="SignalP"/>
    </source>
</evidence>
<dbReference type="AlphaFoldDB" id="A0A8A4TXK8"/>
<dbReference type="InterPro" id="IPR019734">
    <property type="entry name" value="TPR_rpt"/>
</dbReference>
<dbReference type="Gene3D" id="1.25.40.10">
    <property type="entry name" value="Tetratricopeptide repeat domain"/>
    <property type="match status" value="4"/>
</dbReference>
<dbReference type="SUPFAM" id="SSF48452">
    <property type="entry name" value="TPR-like"/>
    <property type="match status" value="2"/>
</dbReference>
<evidence type="ECO:0000313" key="5">
    <source>
        <dbReference type="Proteomes" id="UP000663929"/>
    </source>
</evidence>
<feature type="repeat" description="TPR" evidence="1">
    <location>
        <begin position="471"/>
        <end position="504"/>
    </location>
</feature>
<organism evidence="4 5">
    <name type="scientific">Sulfidibacter corallicola</name>
    <dbReference type="NCBI Taxonomy" id="2818388"/>
    <lineage>
        <taxon>Bacteria</taxon>
        <taxon>Pseudomonadati</taxon>
        <taxon>Acidobacteriota</taxon>
        <taxon>Holophagae</taxon>
        <taxon>Acanthopleuribacterales</taxon>
        <taxon>Acanthopleuribacteraceae</taxon>
        <taxon>Sulfidibacter</taxon>
    </lineage>
</organism>
<dbReference type="InterPro" id="IPR011990">
    <property type="entry name" value="TPR-like_helical_dom_sf"/>
</dbReference>
<keyword evidence="5" id="KW-1185">Reference proteome</keyword>
<dbReference type="Proteomes" id="UP000663929">
    <property type="component" value="Chromosome"/>
</dbReference>
<dbReference type="SMART" id="SM00028">
    <property type="entry name" value="TPR"/>
    <property type="match status" value="7"/>
</dbReference>
<evidence type="ECO:0000313" key="4">
    <source>
        <dbReference type="EMBL" id="QTD51255.1"/>
    </source>
</evidence>
<reference evidence="4" key="1">
    <citation type="submission" date="2021-03" db="EMBL/GenBank/DDBJ databases">
        <title>Acanthopleuribacteraceae sp. M133.</title>
        <authorList>
            <person name="Wang G."/>
        </authorList>
    </citation>
    <scope>NUCLEOTIDE SEQUENCE</scope>
    <source>
        <strain evidence="4">M133</strain>
    </source>
</reference>
<protein>
    <submittedName>
        <fullName evidence="4">CHAT domain-containing protein</fullName>
    </submittedName>
</protein>
<dbReference type="PROSITE" id="PS50005">
    <property type="entry name" value="TPR"/>
    <property type="match status" value="3"/>
</dbReference>
<feature type="repeat" description="TPR" evidence="1">
    <location>
        <begin position="152"/>
        <end position="185"/>
    </location>
</feature>
<proteinExistence type="predicted"/>
<feature type="signal peptide" evidence="2">
    <location>
        <begin position="1"/>
        <end position="21"/>
    </location>
</feature>
<dbReference type="EMBL" id="CP071793">
    <property type="protein sequence ID" value="QTD51255.1"/>
    <property type="molecule type" value="Genomic_DNA"/>
</dbReference>
<dbReference type="KEGG" id="scor:J3U87_02200"/>
<accession>A0A8A4TXK8</accession>
<dbReference type="Pfam" id="PF12770">
    <property type="entry name" value="CHAT"/>
    <property type="match status" value="1"/>
</dbReference>
<dbReference type="PANTHER" id="PTHR10098">
    <property type="entry name" value="RAPSYN-RELATED"/>
    <property type="match status" value="1"/>
</dbReference>
<sequence>MVFRVFLLGFLCTWSISPCLAHDHTPGIVIEGLPKTPPVALRLKPGDIVTGWRLPKGAENQAPPTVFEFLRMLEGDGLIVPVALHVVREGKPVKIELLPNMWRFDVRPSLDDPFREPYARGLALVVSGQVEQGMGAWQELLDRADLPAELACWLAYDMGQRWMKQRKWDKALEAYDRAWASAPHDQARIAIMDARRLGFLRARKLDKSIESSEAARALIRRHDGEGPRYARQTVFLGRLLQRTQSWETAWDTFEEGIRIYRPLGKSMALSYALNYQGGTAWYGGAFKKAEERLREALAIREALAPDSMEPAKTLHLLAGLSTEIGDLAQAQQYMARALELSSKVDPGSMVHLNFLSSMGLVTIWIGDFEYARDLLLQAKDGYKGSESEGLAAALHNLALAYQNLKDYENAEKYYLESIRIAERTLTKSEAELMTSHLNLGIMFTAAGDFEKSEGYLKQALASLKGPTMDLAKVRSAMGSLYLRQEKWAEAASYYRQSLKIAEDISPESKFTALVWNRLALSVQNQGQMERAGEYFERSRNAMDAQIVALGGTLLQNARYLSQEDDIYRNYLTYLVKAEKHEAAFELLETLRARNLRGQLGRRRLSFEKDEIPAELLAALKDLGSRYDRLLSERAKVVPENRAEIERLDAARRELRVRHGQIVVDIHEAAPRTAAIRHPRPLKLEEVRAALDESTVLLSYAVMEERTFLFVLNERGLARVVTIERGSEDLAAQVRDLHTRIKLKSGGAGTRRLLDRLCRDLYGTLIAPIAPLLVDAERLLVVPDGPLHTLPFNVLIMDPAPAGMAEGRHLVAWKPVTKVESATIFAMLKAQKGPEGSHLAAFGNPKYPSPAVARNEARDLDARVRSAMKNRDFAFEPLPYSEREVMAISKLFRDNVSLYLGAAAIEEKTKSLGPETTHVHFACHAGLDNRFPMDSYLALTIPTDGKDKRDNGLLQVWEIYEQLRLHADLVVLSGCETALGKDFGGEGLLGLTQAFQYAGARSVVASLWAANDLSTSLLMEHFYRFLDEGLAKDEALRRAQLELIRGPVTITDADGESRRFDASHPYYWGAFQLIGPWN</sequence>
<keyword evidence="2" id="KW-0732">Signal</keyword>
<keyword evidence="1" id="KW-0802">TPR repeat</keyword>
<name>A0A8A4TXK8_SULCO</name>
<gene>
    <name evidence="4" type="ORF">J3U87_02200</name>
</gene>
<feature type="domain" description="CHAT" evidence="3">
    <location>
        <begin position="755"/>
        <end position="1074"/>
    </location>
</feature>
<dbReference type="RefSeq" id="WP_237381386.1">
    <property type="nucleotide sequence ID" value="NZ_CP071793.1"/>
</dbReference>